<evidence type="ECO:0000256" key="1">
    <source>
        <dbReference type="ARBA" id="ARBA00022723"/>
    </source>
</evidence>
<protein>
    <recommendedName>
        <fullName evidence="10">MYND-type zinc finger protein samB</fullName>
    </recommendedName>
</protein>
<feature type="compositionally biased region" description="Low complexity" evidence="5">
    <location>
        <begin position="361"/>
        <end position="373"/>
    </location>
</feature>
<feature type="domain" description="SET" evidence="6">
    <location>
        <begin position="1"/>
        <end position="270"/>
    </location>
</feature>
<gene>
    <name evidence="8" type="ORF">B0I36DRAFT_381975</name>
</gene>
<name>A0A9P8YDU6_9PEZI</name>
<keyword evidence="3" id="KW-0862">Zinc</keyword>
<dbReference type="Gene3D" id="6.10.140.2220">
    <property type="match status" value="1"/>
</dbReference>
<dbReference type="RefSeq" id="XP_046015316.1">
    <property type="nucleotide sequence ID" value="XM_046160888.1"/>
</dbReference>
<dbReference type="GeneID" id="70190434"/>
<sequence>MNYTIPSPTSPARGRGLLAARAVRPGDIIAVFDGAGTPAIAIPDSNHLAHTCSYCLATPADNNDTTTTTPPVKLRACTGCRVVAYCSPACQKRDWQLVHKLECKVFQRVRASTSASGHVALPTPVRALVQILLLRSDADRNALVGKLESHVDDFRRLPPGNVNDSNRSSAEAVSWQDMELQAMAALHYLGRAVGEREKNEALEVLCKLQVNSFNRLDADIGQTGLFLHPQLAMVNHSCLPSAYVQFSGRVAVLRAYQAINEGDEVEISYIDQALPLSQRQASLKARYHFTCACPRCAEDLDVYQACQRYPHLQLNDLSLATDLSELIRQQTSPPLSKTKDFSKAIAQVQASFTSLPTPPRSSSGATTTADAGSTEDLRRRWSLCQPLLLADTTHSTPFAIHPVPEILTDAVIHFSSRANYAAGLALSSLLATQVEPVRNPFPESPGRVKGLLTLAKLLANAAAPAAAAAAAEEEWSSSPSASASPRQKPQSKALQAAEKAILAVLRTMDVPTTCEVLLLLVLRSASSSTASPSPRPATSSDAQHQNNNNHHHHRMLIQPYHHEAQDILQDIRALPGRHAEQDLVRKLLDQRGRPGPGLGSSSSRTQEEKLFLEMVIVKPLREIAGLARSVMDAEFGGAAVQ</sequence>
<keyword evidence="1" id="KW-0479">Metal-binding</keyword>
<dbReference type="Gene3D" id="2.170.270.10">
    <property type="entry name" value="SET domain"/>
    <property type="match status" value="1"/>
</dbReference>
<feature type="region of interest" description="Disordered" evidence="5">
    <location>
        <begin position="527"/>
        <end position="548"/>
    </location>
</feature>
<feature type="domain" description="MYND-type" evidence="7">
    <location>
        <begin position="52"/>
        <end position="103"/>
    </location>
</feature>
<dbReference type="InterPro" id="IPR001214">
    <property type="entry name" value="SET_dom"/>
</dbReference>
<dbReference type="PANTHER" id="PTHR12197:SF251">
    <property type="entry name" value="EG:BACR7C10.4 PROTEIN"/>
    <property type="match status" value="1"/>
</dbReference>
<proteinExistence type="predicted"/>
<dbReference type="PANTHER" id="PTHR12197">
    <property type="entry name" value="HISTONE-LYSINE N-METHYLTRANSFERASE SMYD"/>
    <property type="match status" value="1"/>
</dbReference>
<dbReference type="GO" id="GO:0008270">
    <property type="term" value="F:zinc ion binding"/>
    <property type="evidence" value="ECO:0007669"/>
    <property type="project" value="UniProtKB-KW"/>
</dbReference>
<evidence type="ECO:0000256" key="2">
    <source>
        <dbReference type="ARBA" id="ARBA00022771"/>
    </source>
</evidence>
<evidence type="ECO:0000313" key="9">
    <source>
        <dbReference type="Proteomes" id="UP000756346"/>
    </source>
</evidence>
<evidence type="ECO:0000256" key="4">
    <source>
        <dbReference type="PROSITE-ProRule" id="PRU00134"/>
    </source>
</evidence>
<accession>A0A9P8YDU6</accession>
<dbReference type="InterPro" id="IPR046341">
    <property type="entry name" value="SET_dom_sf"/>
</dbReference>
<dbReference type="Gene3D" id="1.10.220.160">
    <property type="match status" value="1"/>
</dbReference>
<dbReference type="EMBL" id="JAGTJQ010000003">
    <property type="protein sequence ID" value="KAH7035223.1"/>
    <property type="molecule type" value="Genomic_DNA"/>
</dbReference>
<dbReference type="SUPFAM" id="SSF144232">
    <property type="entry name" value="HIT/MYND zinc finger-like"/>
    <property type="match status" value="1"/>
</dbReference>
<dbReference type="Pfam" id="PF00856">
    <property type="entry name" value="SET"/>
    <property type="match status" value="1"/>
</dbReference>
<dbReference type="PROSITE" id="PS50865">
    <property type="entry name" value="ZF_MYND_2"/>
    <property type="match status" value="1"/>
</dbReference>
<organism evidence="8 9">
    <name type="scientific">Microdochium trichocladiopsis</name>
    <dbReference type="NCBI Taxonomy" id="1682393"/>
    <lineage>
        <taxon>Eukaryota</taxon>
        <taxon>Fungi</taxon>
        <taxon>Dikarya</taxon>
        <taxon>Ascomycota</taxon>
        <taxon>Pezizomycotina</taxon>
        <taxon>Sordariomycetes</taxon>
        <taxon>Xylariomycetidae</taxon>
        <taxon>Xylariales</taxon>
        <taxon>Microdochiaceae</taxon>
        <taxon>Microdochium</taxon>
    </lineage>
</organism>
<evidence type="ECO:0008006" key="10">
    <source>
        <dbReference type="Google" id="ProtNLM"/>
    </source>
</evidence>
<evidence type="ECO:0000256" key="5">
    <source>
        <dbReference type="SAM" id="MobiDB-lite"/>
    </source>
</evidence>
<evidence type="ECO:0000259" key="7">
    <source>
        <dbReference type="PROSITE" id="PS50865"/>
    </source>
</evidence>
<evidence type="ECO:0000256" key="3">
    <source>
        <dbReference type="ARBA" id="ARBA00022833"/>
    </source>
</evidence>
<evidence type="ECO:0000259" key="6">
    <source>
        <dbReference type="PROSITE" id="PS50280"/>
    </source>
</evidence>
<dbReference type="PROSITE" id="PS50280">
    <property type="entry name" value="SET"/>
    <property type="match status" value="1"/>
</dbReference>
<keyword evidence="9" id="KW-1185">Reference proteome</keyword>
<evidence type="ECO:0000313" key="8">
    <source>
        <dbReference type="EMBL" id="KAH7035223.1"/>
    </source>
</evidence>
<dbReference type="GO" id="GO:0005634">
    <property type="term" value="C:nucleus"/>
    <property type="evidence" value="ECO:0007669"/>
    <property type="project" value="TreeGrafter"/>
</dbReference>
<keyword evidence="2 4" id="KW-0863">Zinc-finger</keyword>
<dbReference type="InterPro" id="IPR002893">
    <property type="entry name" value="Znf_MYND"/>
</dbReference>
<dbReference type="AlphaFoldDB" id="A0A9P8YDU6"/>
<dbReference type="InterPro" id="IPR050869">
    <property type="entry name" value="H3K4_H4K5_MeTrfase"/>
</dbReference>
<comment type="caution">
    <text evidence="8">The sequence shown here is derived from an EMBL/GenBank/DDBJ whole genome shotgun (WGS) entry which is preliminary data.</text>
</comment>
<dbReference type="OrthoDB" id="265717at2759"/>
<dbReference type="Proteomes" id="UP000756346">
    <property type="component" value="Unassembled WGS sequence"/>
</dbReference>
<dbReference type="SUPFAM" id="SSF82199">
    <property type="entry name" value="SET domain"/>
    <property type="match status" value="1"/>
</dbReference>
<reference evidence="8" key="1">
    <citation type="journal article" date="2021" name="Nat. Commun.">
        <title>Genetic determinants of endophytism in the Arabidopsis root mycobiome.</title>
        <authorList>
            <person name="Mesny F."/>
            <person name="Miyauchi S."/>
            <person name="Thiergart T."/>
            <person name="Pickel B."/>
            <person name="Atanasova L."/>
            <person name="Karlsson M."/>
            <person name="Huettel B."/>
            <person name="Barry K.W."/>
            <person name="Haridas S."/>
            <person name="Chen C."/>
            <person name="Bauer D."/>
            <person name="Andreopoulos W."/>
            <person name="Pangilinan J."/>
            <person name="LaButti K."/>
            <person name="Riley R."/>
            <person name="Lipzen A."/>
            <person name="Clum A."/>
            <person name="Drula E."/>
            <person name="Henrissat B."/>
            <person name="Kohler A."/>
            <person name="Grigoriev I.V."/>
            <person name="Martin F.M."/>
            <person name="Hacquard S."/>
        </authorList>
    </citation>
    <scope>NUCLEOTIDE SEQUENCE</scope>
    <source>
        <strain evidence="8">MPI-CAGE-CH-0230</strain>
    </source>
</reference>
<dbReference type="Pfam" id="PF01753">
    <property type="entry name" value="zf-MYND"/>
    <property type="match status" value="1"/>
</dbReference>
<feature type="region of interest" description="Disordered" evidence="5">
    <location>
        <begin position="353"/>
        <end position="373"/>
    </location>
</feature>